<dbReference type="Pfam" id="PF13456">
    <property type="entry name" value="RVT_3"/>
    <property type="match status" value="1"/>
</dbReference>
<organism evidence="2 3">
    <name type="scientific">Gossypium raimondii</name>
    <name type="common">Peruvian cotton</name>
    <name type="synonym">Gossypium klotzschianum subsp. raimondii</name>
    <dbReference type="NCBI Taxonomy" id="29730"/>
    <lineage>
        <taxon>Eukaryota</taxon>
        <taxon>Viridiplantae</taxon>
        <taxon>Streptophyta</taxon>
        <taxon>Embryophyta</taxon>
        <taxon>Tracheophyta</taxon>
        <taxon>Spermatophyta</taxon>
        <taxon>Magnoliopsida</taxon>
        <taxon>eudicotyledons</taxon>
        <taxon>Gunneridae</taxon>
        <taxon>Pentapetalae</taxon>
        <taxon>rosids</taxon>
        <taxon>malvids</taxon>
        <taxon>Malvales</taxon>
        <taxon>Malvaceae</taxon>
        <taxon>Malvoideae</taxon>
        <taxon>Gossypium</taxon>
    </lineage>
</organism>
<accession>A0A7J8QIA6</accession>
<dbReference type="CDD" id="cd06222">
    <property type="entry name" value="RNase_H_like"/>
    <property type="match status" value="1"/>
</dbReference>
<dbReference type="GO" id="GO:0003676">
    <property type="term" value="F:nucleic acid binding"/>
    <property type="evidence" value="ECO:0007669"/>
    <property type="project" value="InterPro"/>
</dbReference>
<name>A0A7J8QIA6_GOSRA</name>
<comment type="caution">
    <text evidence="2">The sequence shown here is derived from an EMBL/GenBank/DDBJ whole genome shotgun (WGS) entry which is preliminary data.</text>
</comment>
<evidence type="ECO:0000313" key="2">
    <source>
        <dbReference type="EMBL" id="MBA0601284.1"/>
    </source>
</evidence>
<dbReference type="InterPro" id="IPR044730">
    <property type="entry name" value="RNase_H-like_dom_plant"/>
</dbReference>
<dbReference type="AlphaFoldDB" id="A0A7J8QIA6"/>
<dbReference type="GO" id="GO:0004523">
    <property type="term" value="F:RNA-DNA hybrid ribonuclease activity"/>
    <property type="evidence" value="ECO:0007669"/>
    <property type="project" value="InterPro"/>
</dbReference>
<sequence>MGDNIGQELTNLSESEQPSMSVVGAIEDILQGLYHEVGKDMAMKGNVVDVEGSKDEFLKSIPVSLHYGLSESKMKHKGSVVDKLDQVASEVKEPWMIAGDFNVIMCGEEIQGDSEPSLVGCNRFRQVELESENALLIDTIRNDFAKNSNIVEVRLIHEWCNRDWQVILRHVRRESNKVVDCLAKTAGGGMTQLLELVDTPSHARRLLEEDIDNSMQVASCEL</sequence>
<dbReference type="EMBL" id="JABEZZ010000012">
    <property type="protein sequence ID" value="MBA0601284.1"/>
    <property type="molecule type" value="Genomic_DNA"/>
</dbReference>
<evidence type="ECO:0000259" key="1">
    <source>
        <dbReference type="Pfam" id="PF13456"/>
    </source>
</evidence>
<dbReference type="InterPro" id="IPR002156">
    <property type="entry name" value="RNaseH_domain"/>
</dbReference>
<dbReference type="Proteomes" id="UP000593578">
    <property type="component" value="Unassembled WGS sequence"/>
</dbReference>
<gene>
    <name evidence="2" type="ORF">Gorai_004465</name>
</gene>
<reference evidence="2 3" key="1">
    <citation type="journal article" date="2019" name="Genome Biol. Evol.">
        <title>Insights into the evolution of the New World diploid cottons (Gossypium, subgenus Houzingenia) based on genome sequencing.</title>
        <authorList>
            <person name="Grover C.E."/>
            <person name="Arick M.A. 2nd"/>
            <person name="Thrash A."/>
            <person name="Conover J.L."/>
            <person name="Sanders W.S."/>
            <person name="Peterson D.G."/>
            <person name="Frelichowski J.E."/>
            <person name="Scheffler J.A."/>
            <person name="Scheffler B.E."/>
            <person name="Wendel J.F."/>
        </authorList>
    </citation>
    <scope>NUCLEOTIDE SEQUENCE [LARGE SCALE GENOMIC DNA]</scope>
    <source>
        <strain evidence="2">8</strain>
        <tissue evidence="2">Leaf</tissue>
    </source>
</reference>
<feature type="domain" description="RNase H type-1" evidence="1">
    <location>
        <begin position="123"/>
        <end position="186"/>
    </location>
</feature>
<dbReference type="PANTHER" id="PTHR34023">
    <property type="entry name" value="RNASE H DOMAIN-CONTAINING PROTEIN"/>
    <property type="match status" value="1"/>
</dbReference>
<evidence type="ECO:0000313" key="3">
    <source>
        <dbReference type="Proteomes" id="UP000593578"/>
    </source>
</evidence>
<dbReference type="PANTHER" id="PTHR34023:SF4">
    <property type="entry name" value="RNASE H TYPE-1 DOMAIN-CONTAINING PROTEIN"/>
    <property type="match status" value="1"/>
</dbReference>
<proteinExistence type="predicted"/>
<protein>
    <recommendedName>
        <fullName evidence="1">RNase H type-1 domain-containing protein</fullName>
    </recommendedName>
</protein>